<name>A0A4R4TKA9_9ACTN</name>
<dbReference type="InterPro" id="IPR019405">
    <property type="entry name" value="Lactonase_7-beta_prop"/>
</dbReference>
<keyword evidence="4" id="KW-1185">Reference proteome</keyword>
<evidence type="ECO:0000259" key="2">
    <source>
        <dbReference type="Pfam" id="PF20248"/>
    </source>
</evidence>
<dbReference type="Pfam" id="PF10282">
    <property type="entry name" value="Lactonase"/>
    <property type="match status" value="1"/>
</dbReference>
<dbReference type="InterPro" id="IPR046538">
    <property type="entry name" value="DUF6603"/>
</dbReference>
<dbReference type="Proteomes" id="UP000295345">
    <property type="component" value="Unassembled WGS sequence"/>
</dbReference>
<accession>A0A4R4TKA9</accession>
<dbReference type="PANTHER" id="PTHR47197:SF3">
    <property type="entry name" value="DIHYDRO-HEME D1 DEHYDROGENASE"/>
    <property type="match status" value="1"/>
</dbReference>
<feature type="region of interest" description="Disordered" evidence="1">
    <location>
        <begin position="681"/>
        <end position="703"/>
    </location>
</feature>
<dbReference type="InterPro" id="IPR015943">
    <property type="entry name" value="WD40/YVTN_repeat-like_dom_sf"/>
</dbReference>
<dbReference type="RefSeq" id="WP_132816680.1">
    <property type="nucleotide sequence ID" value="NZ_SMKI01000034.1"/>
</dbReference>
<protein>
    <recommendedName>
        <fullName evidence="2">DUF6603 domain-containing protein</fullName>
    </recommendedName>
</protein>
<dbReference type="InterPro" id="IPR011044">
    <property type="entry name" value="Quino_amine_DH_bsu"/>
</dbReference>
<dbReference type="PANTHER" id="PTHR47197">
    <property type="entry name" value="PROTEIN NIRF"/>
    <property type="match status" value="1"/>
</dbReference>
<dbReference type="Pfam" id="PF20248">
    <property type="entry name" value="DUF6603"/>
    <property type="match status" value="1"/>
</dbReference>
<feature type="compositionally biased region" description="Low complexity" evidence="1">
    <location>
        <begin position="684"/>
        <end position="703"/>
    </location>
</feature>
<evidence type="ECO:0000256" key="1">
    <source>
        <dbReference type="SAM" id="MobiDB-lite"/>
    </source>
</evidence>
<dbReference type="OrthoDB" id="535891at2"/>
<comment type="caution">
    <text evidence="3">The sequence shown here is derived from an EMBL/GenBank/DDBJ whole genome shotgun (WGS) entry which is preliminary data.</text>
</comment>
<feature type="domain" description="DUF6603" evidence="2">
    <location>
        <begin position="740"/>
        <end position="1209"/>
    </location>
</feature>
<sequence>MALSPTDLRARINASSDTFTLSGAEFGTEPGKALFGKHLPDATLSVKNVRNKDAGGLALAGDVRVLNASEDLPARVVFQEDSAGTSVAGVRIDVTLRGWTIPTGQVEVDPGALKALGEAGVLHLVLGVVVPRYGEPVATAGVGLDVPFPSAGAQARPYVWGMRPETGFLPWVLQGPFPPVPVGTLDDLKGLAKWSGGQVGPFGLPSEITPKTLSLTDLAVSFTASEIRSVTPRVALGASWDIVAGALKVSDLYAEFEILRGVSAPAVRVGGRITVAKELVVDVAASLPDGRFLGIATPAGEMKLAPLLDTYFPDSKLPGLSGLGLKRLTLMADPWGASPSYTLGLEITGDSQAGPVTMTDLFLRVGRTSAGVTGELGCTWRVGDGAMNLVARRSGTGWAFSGVAYDLSPRDVFRAFDLDAPPVLKDLEVESIAATFTSDDSKKFELEAHAAFPLGEVSADLQLKAALSRKPPGWDQTYSGTLALAVPTAGTTPRQLVLTLSGNIAEGEFTASVADPRGVSLKDLATLLGVADETVTGLLDQAGAIEKVSIGYATADRTLVFSARQKAGGALTVVSTRPPGKDRSWVARVTAALSLGLSGIPLLEGQIPAGQDAGLRGMSVLVSSGSLTARQTAHLNRALTGCDPQLGLLPAAGLAKGVSYAVDLLLPGTGVTSVLVKPDKKAPKALGPADDAGADTGAAAREAPPTARVVLGRSEPAAPFVTFGGETPPTAPTVAWVNVERAVGPLYVRRVGVSLAGGSAWAMFEATLGMAGLTVGVLGLGIGVPLKDPSHPVFRLDGLGVGYDRAPVTILGALANRQKSGYDVFVEGVLAVSVKEFGLTALGAYLRRTNGEPSMFVFGRASGRFGGPPPVQVTGIMAGFGYHTTVRVPDGDKVLDFPFLRKLNSSGGEQPLDVLTELMSGGKDAWVRPSVGQIWFAAGAAFRVFEFLDCQALLLLELGDDFAVAVLGTADARFPKTGRQYARALLGLSATYRASEGVLKLTAQLAAGSYLIDESCVLTGGFALYVWLDGARSGDFVLTLGGYHPGFPVPAHYPRVPALGFSWAVSGQLSIRGSAFFALTPGAIMAGGELRVDFHSGDLHAWLSAWAKLLIEWAPFSFDLDIGVEIGVSYVLNLWLVRVPIRVEIGASLRLWGPPTTGEVTVKLWFIKFTVDFGPGSDAVDKPARWKEVQPQLPPSDGAVRLAPTDGLIPAQVEDDRGREKWIVGPGALSFAVRTAVPLSELRLEGPDKASGKTLKGTAVNLRPCRDAGRNLASVLVLTLTDVASGKQRRLADWEPTRGGEVTSSLPAALWGPYTGRLGPTSPSSVPNQLTGVDLRIPMPERGYSPGAVPAGTLGCDDRAPDGVLPFAKAVSRDLVATGDEPDRVDVEPASDWNRSRLFDAMEYLGVSPGTNDAPLRPDDVVVAGDTLAGGISVSRRVALRPGPRIYALDSEGGVTTVETDSLAVSDRVRPAHEVRLRLLAASGEGDVLCGVGQERMEIWDITTDPLDGAERQEHDMHTQSEPRGVAILAGGKRACVTGVSETWLIDLDERTREKSFGFHGVVPGEVATAEGSLWGGKAYVFALLPNTDQGVTHAKGTVAVTDVTSTAEGDPPFFERLAGPDPSHIAVDPKGRRLYVVNDRHATVSVVDAPLTDDGEKPPAAVLPTGTDPGALAVSPDGTRLYVANRVAGTVSVFDTSDASAAKISEVGQPVWVGSHPVALAVGVDGKRLFAALADPVDAKGVLAVLDLSGAAPVLLPARVTLPAPALVLAATAPPHASTT</sequence>
<gene>
    <name evidence="3" type="ORF">E1283_05210</name>
</gene>
<dbReference type="Gene3D" id="2.130.10.10">
    <property type="entry name" value="YVTN repeat-like/Quinoprotein amine dehydrogenase"/>
    <property type="match status" value="1"/>
</dbReference>
<reference evidence="3 4" key="1">
    <citation type="submission" date="2019-03" db="EMBL/GenBank/DDBJ databases">
        <title>Draft genome sequences of novel Actinobacteria.</title>
        <authorList>
            <person name="Sahin N."/>
            <person name="Ay H."/>
            <person name="Saygin H."/>
        </authorList>
    </citation>
    <scope>NUCLEOTIDE SEQUENCE [LARGE SCALE GENOMIC DNA]</scope>
    <source>
        <strain evidence="3 4">DSM 41900</strain>
    </source>
</reference>
<evidence type="ECO:0000313" key="3">
    <source>
        <dbReference type="EMBL" id="TDC78368.1"/>
    </source>
</evidence>
<proteinExistence type="predicted"/>
<organism evidence="3 4">
    <name type="scientific">Streptomyces hainanensis</name>
    <dbReference type="NCBI Taxonomy" id="402648"/>
    <lineage>
        <taxon>Bacteria</taxon>
        <taxon>Bacillati</taxon>
        <taxon>Actinomycetota</taxon>
        <taxon>Actinomycetes</taxon>
        <taxon>Kitasatosporales</taxon>
        <taxon>Streptomycetaceae</taxon>
        <taxon>Streptomyces</taxon>
    </lineage>
</organism>
<dbReference type="SUPFAM" id="SSF50969">
    <property type="entry name" value="YVTN repeat-like/Quinoprotein amine dehydrogenase"/>
    <property type="match status" value="1"/>
</dbReference>
<dbReference type="EMBL" id="SMKI01000034">
    <property type="protein sequence ID" value="TDC78368.1"/>
    <property type="molecule type" value="Genomic_DNA"/>
</dbReference>
<evidence type="ECO:0000313" key="4">
    <source>
        <dbReference type="Proteomes" id="UP000295345"/>
    </source>
</evidence>
<dbReference type="InterPro" id="IPR051200">
    <property type="entry name" value="Host-pathogen_enzymatic-act"/>
</dbReference>